<keyword evidence="1" id="KW-0732">Signal</keyword>
<reference evidence="2 3" key="1">
    <citation type="submission" date="2019-05" db="EMBL/GenBank/DDBJ databases">
        <title>Emergence of the Ug99 lineage of the wheat stem rust pathogen through somatic hybridization.</title>
        <authorList>
            <person name="Li F."/>
            <person name="Upadhyaya N.M."/>
            <person name="Sperschneider J."/>
            <person name="Matny O."/>
            <person name="Nguyen-Phuc H."/>
            <person name="Mago R."/>
            <person name="Raley C."/>
            <person name="Miller M.E."/>
            <person name="Silverstein K.A.T."/>
            <person name="Henningsen E."/>
            <person name="Hirsch C.D."/>
            <person name="Visser B."/>
            <person name="Pretorius Z.A."/>
            <person name="Steffenson B.J."/>
            <person name="Schwessinger B."/>
            <person name="Dodds P.N."/>
            <person name="Figueroa M."/>
        </authorList>
    </citation>
    <scope>NUCLEOTIDE SEQUENCE [LARGE SCALE GENOMIC DNA]</scope>
    <source>
        <strain evidence="2 3">Ug99</strain>
    </source>
</reference>
<proteinExistence type="predicted"/>
<evidence type="ECO:0000256" key="1">
    <source>
        <dbReference type="SAM" id="SignalP"/>
    </source>
</evidence>
<protein>
    <submittedName>
        <fullName evidence="2">Uncharacterized protein</fullName>
    </submittedName>
</protein>
<sequence>MNKFFACLIILSISGLSRSAEEVSPSYSDIDNPKGYRKNDHGFSVDKNDGGSVQCKKCGLFYGYCGTSHGSFICNGGYYKDGPHANQPQGCQDCDDLEPPA</sequence>
<organism evidence="2 3">
    <name type="scientific">Puccinia graminis f. sp. tritici</name>
    <dbReference type="NCBI Taxonomy" id="56615"/>
    <lineage>
        <taxon>Eukaryota</taxon>
        <taxon>Fungi</taxon>
        <taxon>Dikarya</taxon>
        <taxon>Basidiomycota</taxon>
        <taxon>Pucciniomycotina</taxon>
        <taxon>Pucciniomycetes</taxon>
        <taxon>Pucciniales</taxon>
        <taxon>Pucciniaceae</taxon>
        <taxon>Puccinia</taxon>
    </lineage>
</organism>
<evidence type="ECO:0000313" key="2">
    <source>
        <dbReference type="EMBL" id="KAA1136637.1"/>
    </source>
</evidence>
<accession>A0A5B0SFK6</accession>
<feature type="chain" id="PRO_5023137910" evidence="1">
    <location>
        <begin position="20"/>
        <end position="101"/>
    </location>
</feature>
<feature type="signal peptide" evidence="1">
    <location>
        <begin position="1"/>
        <end position="19"/>
    </location>
</feature>
<dbReference type="Proteomes" id="UP000325313">
    <property type="component" value="Unassembled WGS sequence"/>
</dbReference>
<comment type="caution">
    <text evidence="2">The sequence shown here is derived from an EMBL/GenBank/DDBJ whole genome shotgun (WGS) entry which is preliminary data.</text>
</comment>
<dbReference type="EMBL" id="VDEP01000035">
    <property type="protein sequence ID" value="KAA1136637.1"/>
    <property type="molecule type" value="Genomic_DNA"/>
</dbReference>
<name>A0A5B0SFK6_PUCGR</name>
<evidence type="ECO:0000313" key="3">
    <source>
        <dbReference type="Proteomes" id="UP000325313"/>
    </source>
</evidence>
<gene>
    <name evidence="2" type="ORF">PGTUg99_036596</name>
</gene>
<dbReference type="AlphaFoldDB" id="A0A5B0SFK6"/>